<feature type="transmembrane region" description="Helical" evidence="1">
    <location>
        <begin position="67"/>
        <end position="88"/>
    </location>
</feature>
<dbReference type="PANTHER" id="PTHR11360">
    <property type="entry name" value="MONOCARBOXYLATE TRANSPORTER"/>
    <property type="match status" value="1"/>
</dbReference>
<organism evidence="2 3">
    <name type="scientific">Phaedon cochleariae</name>
    <name type="common">Mustard beetle</name>
    <dbReference type="NCBI Taxonomy" id="80249"/>
    <lineage>
        <taxon>Eukaryota</taxon>
        <taxon>Metazoa</taxon>
        <taxon>Ecdysozoa</taxon>
        <taxon>Arthropoda</taxon>
        <taxon>Hexapoda</taxon>
        <taxon>Insecta</taxon>
        <taxon>Pterygota</taxon>
        <taxon>Neoptera</taxon>
        <taxon>Endopterygota</taxon>
        <taxon>Coleoptera</taxon>
        <taxon>Polyphaga</taxon>
        <taxon>Cucujiformia</taxon>
        <taxon>Chrysomeloidea</taxon>
        <taxon>Chrysomelidae</taxon>
        <taxon>Chrysomelinae</taxon>
        <taxon>Chrysomelini</taxon>
        <taxon>Phaedon</taxon>
    </lineage>
</organism>
<dbReference type="OrthoDB" id="6499973at2759"/>
<evidence type="ECO:0000256" key="1">
    <source>
        <dbReference type="SAM" id="Phobius"/>
    </source>
</evidence>
<dbReference type="GO" id="GO:0008028">
    <property type="term" value="F:monocarboxylic acid transmembrane transporter activity"/>
    <property type="evidence" value="ECO:0007669"/>
    <property type="project" value="TreeGrafter"/>
</dbReference>
<dbReference type="AlphaFoldDB" id="A0A9P0D8U3"/>
<dbReference type="PANTHER" id="PTHR11360:SF309">
    <property type="entry name" value="MONOCARBOXYLATE TRANSPORTER 7-LIKE PROTEIN"/>
    <property type="match status" value="1"/>
</dbReference>
<feature type="transmembrane region" description="Helical" evidence="1">
    <location>
        <begin position="288"/>
        <end position="310"/>
    </location>
</feature>
<feature type="transmembrane region" description="Helical" evidence="1">
    <location>
        <begin position="354"/>
        <end position="372"/>
    </location>
</feature>
<feature type="transmembrane region" description="Helical" evidence="1">
    <location>
        <begin position="378"/>
        <end position="401"/>
    </location>
</feature>
<evidence type="ECO:0000313" key="3">
    <source>
        <dbReference type="Proteomes" id="UP001153737"/>
    </source>
</evidence>
<feature type="transmembrane region" description="Helical" evidence="1">
    <location>
        <begin position="185"/>
        <end position="202"/>
    </location>
</feature>
<gene>
    <name evidence="2" type="ORF">PHAECO_LOCUS640</name>
</gene>
<feature type="transmembrane region" description="Helical" evidence="1">
    <location>
        <begin position="24"/>
        <end position="47"/>
    </location>
</feature>
<accession>A0A9P0D8U3</accession>
<dbReference type="InterPro" id="IPR036259">
    <property type="entry name" value="MFS_trans_sf"/>
</dbReference>
<keyword evidence="3" id="KW-1185">Reference proteome</keyword>
<feature type="transmembrane region" description="Helical" evidence="1">
    <location>
        <begin position="152"/>
        <end position="173"/>
    </location>
</feature>
<feature type="transmembrane region" description="Helical" evidence="1">
    <location>
        <begin position="120"/>
        <end position="145"/>
    </location>
</feature>
<dbReference type="InterPro" id="IPR011701">
    <property type="entry name" value="MFS"/>
</dbReference>
<dbReference type="Proteomes" id="UP001153737">
    <property type="component" value="Chromosome 1"/>
</dbReference>
<dbReference type="SUPFAM" id="SSF103473">
    <property type="entry name" value="MFS general substrate transporter"/>
    <property type="match status" value="1"/>
</dbReference>
<dbReference type="Gene3D" id="1.20.1250.20">
    <property type="entry name" value="MFS general substrate transporter like domains"/>
    <property type="match status" value="1"/>
</dbReference>
<evidence type="ECO:0008006" key="4">
    <source>
        <dbReference type="Google" id="ProtNLM"/>
    </source>
</evidence>
<evidence type="ECO:0000313" key="2">
    <source>
        <dbReference type="EMBL" id="CAH1116605.1"/>
    </source>
</evidence>
<sequence>MGTRMMNPDDIDNKKYKFVPPEGGWGYLITASVVLTHITTIVPTYGFGLIFGEFLTATGDETNGTTLTSAAFLSVSSFTGLVSSYLLRKYTYRKVAFAGSIIYSIGAIGTIFIQDLTQLIITYGVLQGFGFGLIMPSVFSALNVYFETKLNLMMGIAQTSITITTMLCAPTVAYLVETFGFRKTLVGLALYSLLNIPAVAALQPVEWHMKRFPVGIQDEADNADFKRELSQVVLQRQQMENLLEISKGQETHEETDVDIEEPDVEINETERREKSNNFDLSLLKDAKYLNMVVGISLAFNSDVNFIAILRMVLHNLHFEVPAIALAMTVHFCSDLVSRICFSVISALVSFRSRYVFLAGSFLSALFRIAFTLRDDLQWKLIILGILGFLRCLIQTTFPLVISEKYKENFSTAFSLYMVVCGVISLIFGPLLSYVKAVTQNDVMIIHVLTAACLVCSFTWTVELVITRFSRKK</sequence>
<reference evidence="2" key="2">
    <citation type="submission" date="2022-10" db="EMBL/GenBank/DDBJ databases">
        <authorList>
            <consortium name="ENA_rothamsted_submissions"/>
            <consortium name="culmorum"/>
            <person name="King R."/>
        </authorList>
    </citation>
    <scope>NUCLEOTIDE SEQUENCE</scope>
</reference>
<feature type="transmembrane region" description="Helical" evidence="1">
    <location>
        <begin position="443"/>
        <end position="465"/>
    </location>
</feature>
<dbReference type="InterPro" id="IPR050327">
    <property type="entry name" value="Proton-linked_MCT"/>
</dbReference>
<feature type="transmembrane region" description="Helical" evidence="1">
    <location>
        <begin position="95"/>
        <end position="114"/>
    </location>
</feature>
<proteinExistence type="predicted"/>
<feature type="transmembrane region" description="Helical" evidence="1">
    <location>
        <begin position="322"/>
        <end position="347"/>
    </location>
</feature>
<keyword evidence="1" id="KW-0472">Membrane</keyword>
<feature type="transmembrane region" description="Helical" evidence="1">
    <location>
        <begin position="413"/>
        <end position="431"/>
    </location>
</feature>
<protein>
    <recommendedName>
        <fullName evidence="4">Monocarboxylate transporter</fullName>
    </recommendedName>
</protein>
<dbReference type="Pfam" id="PF07690">
    <property type="entry name" value="MFS_1"/>
    <property type="match status" value="1"/>
</dbReference>
<name>A0A9P0D8U3_PHACE</name>
<reference evidence="2" key="1">
    <citation type="submission" date="2022-01" db="EMBL/GenBank/DDBJ databases">
        <authorList>
            <person name="King R."/>
        </authorList>
    </citation>
    <scope>NUCLEOTIDE SEQUENCE</scope>
</reference>
<keyword evidence="1" id="KW-0812">Transmembrane</keyword>
<dbReference type="EMBL" id="OU896707">
    <property type="protein sequence ID" value="CAH1116605.1"/>
    <property type="molecule type" value="Genomic_DNA"/>
</dbReference>
<keyword evidence="1" id="KW-1133">Transmembrane helix</keyword>